<dbReference type="PANTHER" id="PTHR11712:SF336">
    <property type="entry name" value="3-OXOACYL-[ACYL-CARRIER-PROTEIN] SYNTHASE, MITOCHONDRIAL"/>
    <property type="match status" value="1"/>
</dbReference>
<dbReference type="GO" id="GO:0005829">
    <property type="term" value="C:cytosol"/>
    <property type="evidence" value="ECO:0007669"/>
    <property type="project" value="TreeGrafter"/>
</dbReference>
<dbReference type="Gene3D" id="3.40.47.10">
    <property type="match status" value="1"/>
</dbReference>
<dbReference type="InterPro" id="IPR000794">
    <property type="entry name" value="Beta-ketoacyl_synthase"/>
</dbReference>
<dbReference type="EC" id="2.3.1.179" evidence="5"/>
<feature type="domain" description="Ketosynthase family 3 (KS3)" evidence="4">
    <location>
        <begin position="2"/>
        <end position="426"/>
    </location>
</feature>
<dbReference type="InterPro" id="IPR020841">
    <property type="entry name" value="PKS_Beta-ketoAc_synthase_dom"/>
</dbReference>
<dbReference type="SUPFAM" id="SSF53901">
    <property type="entry name" value="Thiolase-like"/>
    <property type="match status" value="2"/>
</dbReference>
<keyword evidence="6" id="KW-1185">Reference proteome</keyword>
<evidence type="ECO:0000256" key="1">
    <source>
        <dbReference type="ARBA" id="ARBA00008467"/>
    </source>
</evidence>
<dbReference type="Pfam" id="PF02801">
    <property type="entry name" value="Ketoacyl-synt_C"/>
    <property type="match status" value="1"/>
</dbReference>
<dbReference type="InterPro" id="IPR014031">
    <property type="entry name" value="Ketoacyl_synth_C"/>
</dbReference>
<dbReference type="CDD" id="cd00834">
    <property type="entry name" value="KAS_I_II"/>
    <property type="match status" value="1"/>
</dbReference>
<evidence type="ECO:0000259" key="4">
    <source>
        <dbReference type="PROSITE" id="PS52004"/>
    </source>
</evidence>
<reference evidence="5 6" key="1">
    <citation type="submission" date="2019-08" db="EMBL/GenBank/DDBJ databases">
        <title>Deep-cultivation of Planctomycetes and their phenomic and genomic characterization uncovers novel biology.</title>
        <authorList>
            <person name="Wiegand S."/>
            <person name="Jogler M."/>
            <person name="Boedeker C."/>
            <person name="Pinto D."/>
            <person name="Vollmers J."/>
            <person name="Rivas-Marin E."/>
            <person name="Kohn T."/>
            <person name="Peeters S.H."/>
            <person name="Heuer A."/>
            <person name="Rast P."/>
            <person name="Oberbeckmann S."/>
            <person name="Bunk B."/>
            <person name="Jeske O."/>
            <person name="Meyerdierks A."/>
            <person name="Storesund J.E."/>
            <person name="Kallscheuer N."/>
            <person name="Luecker S."/>
            <person name="Lage O.M."/>
            <person name="Pohl T."/>
            <person name="Merkel B.J."/>
            <person name="Hornburger P."/>
            <person name="Mueller R.-W."/>
            <person name="Bruemmer F."/>
            <person name="Labrenz M."/>
            <person name="Spormann A.M."/>
            <person name="Op den Camp H."/>
            <person name="Overmann J."/>
            <person name="Amann R."/>
            <person name="Jetten M.S.M."/>
            <person name="Mascher T."/>
            <person name="Medema M.H."/>
            <person name="Devos D.P."/>
            <person name="Kaster A.-K."/>
            <person name="Ovreas L."/>
            <person name="Rohde M."/>
            <person name="Galperin M.Y."/>
            <person name="Jogler C."/>
        </authorList>
    </citation>
    <scope>NUCLEOTIDE SEQUENCE [LARGE SCALE GENOMIC DNA]</scope>
    <source>
        <strain evidence="5 6">UC8</strain>
    </source>
</reference>
<dbReference type="PANTHER" id="PTHR11712">
    <property type="entry name" value="POLYKETIDE SYNTHASE-RELATED"/>
    <property type="match status" value="1"/>
</dbReference>
<evidence type="ECO:0000313" key="6">
    <source>
        <dbReference type="Proteomes" id="UP000325286"/>
    </source>
</evidence>
<evidence type="ECO:0000256" key="3">
    <source>
        <dbReference type="RuleBase" id="RU003694"/>
    </source>
</evidence>
<dbReference type="PROSITE" id="PS52004">
    <property type="entry name" value="KS3_2"/>
    <property type="match status" value="1"/>
</dbReference>
<dbReference type="GO" id="GO:0006633">
    <property type="term" value="P:fatty acid biosynthetic process"/>
    <property type="evidence" value="ECO:0007669"/>
    <property type="project" value="TreeGrafter"/>
</dbReference>
<evidence type="ECO:0000313" key="5">
    <source>
        <dbReference type="EMBL" id="QEG39860.1"/>
    </source>
</evidence>
<dbReference type="SMART" id="SM00825">
    <property type="entry name" value="PKS_KS"/>
    <property type="match status" value="1"/>
</dbReference>
<evidence type="ECO:0000256" key="2">
    <source>
        <dbReference type="ARBA" id="ARBA00022679"/>
    </source>
</evidence>
<dbReference type="RefSeq" id="WP_068134116.1">
    <property type="nucleotide sequence ID" value="NZ_CP042914.1"/>
</dbReference>
<dbReference type="OrthoDB" id="9808669at2"/>
<dbReference type="Proteomes" id="UP000325286">
    <property type="component" value="Chromosome"/>
</dbReference>
<dbReference type="GO" id="GO:0004315">
    <property type="term" value="F:3-oxoacyl-[acyl-carrier-protein] synthase activity"/>
    <property type="evidence" value="ECO:0007669"/>
    <property type="project" value="UniProtKB-EC"/>
</dbReference>
<name>A0A5B9QQC4_9BACT</name>
<dbReference type="EMBL" id="CP042914">
    <property type="protein sequence ID" value="QEG39860.1"/>
    <property type="molecule type" value="Genomic_DNA"/>
</dbReference>
<dbReference type="Pfam" id="PF00109">
    <property type="entry name" value="ketoacyl-synt"/>
    <property type="match status" value="1"/>
</dbReference>
<keyword evidence="5" id="KW-0012">Acyltransferase</keyword>
<protein>
    <submittedName>
        <fullName evidence="5">3-oxoacyl-[acyl-carrier-protein] synthase 2</fullName>
        <ecNumber evidence="5">2.3.1.179</ecNumber>
    </submittedName>
</protein>
<dbReference type="InterPro" id="IPR014030">
    <property type="entry name" value="Ketoacyl_synth_N"/>
</dbReference>
<dbReference type="FunFam" id="3.40.47.10:FF:000018">
    <property type="entry name" value="3-oxoacyl-[acyl-carrier-protein] synthase 2"/>
    <property type="match status" value="1"/>
</dbReference>
<dbReference type="NCBIfam" id="NF005589">
    <property type="entry name" value="PRK07314.1"/>
    <property type="match status" value="1"/>
</dbReference>
<comment type="similarity">
    <text evidence="1 3">Belongs to the thiolase-like superfamily. Beta-ketoacyl-ACP synthases family.</text>
</comment>
<accession>A0A5B9QQC4</accession>
<proteinExistence type="inferred from homology"/>
<dbReference type="InterPro" id="IPR016039">
    <property type="entry name" value="Thiolase-like"/>
</dbReference>
<gene>
    <name evidence="5" type="primary">fabF_2</name>
    <name evidence="5" type="ORF">UC8_18590</name>
</gene>
<keyword evidence="2 3" id="KW-0808">Transferase</keyword>
<dbReference type="KEGG" id="rul:UC8_18590"/>
<dbReference type="AlphaFoldDB" id="A0A5B9QQC4"/>
<organism evidence="5 6">
    <name type="scientific">Roseimaritima ulvae</name>
    <dbReference type="NCBI Taxonomy" id="980254"/>
    <lineage>
        <taxon>Bacteria</taxon>
        <taxon>Pseudomonadati</taxon>
        <taxon>Planctomycetota</taxon>
        <taxon>Planctomycetia</taxon>
        <taxon>Pirellulales</taxon>
        <taxon>Pirellulaceae</taxon>
        <taxon>Roseimaritima</taxon>
    </lineage>
</organism>
<sequence length="439" mass="46972">MKRRVVITGIGLVTPLGSAVQTFWRRLVNGESGIAPIQSFDASEYPVRIAAEVRDWSLADIGEHPRQWPKCPRQTMFSLGAGISAVQDAGVLDSHLDPRRMGVYLGCGEPFTDFDSFTRSIDSANTASSDAQPTVPLHTFDPHRDAAEIEQQYTPNMPALQLAARVGAQGPNLNCIAACVSATQAIGQSLRMIRRGDADVMLCGGAHSCVHPFGVTGFSRLSALSQRNDAPQSASRPFDRDRDGFVIGEGAAVLVAEEYEQARARGANIYGELRGYGSTQDAFRVTDTHPDGRGSIAAMRRALADGGLAASDIEYVNAHGTGTQLNDKVETRAFKQVFGASVDALPISSTKSMLGHATTACGAIELAASLLAMQAEVIPPTINLDHPDPNCDLDYVPNTARERRCRHVLSNNIGFGGQNAALVVSQISHSFRDSLQRAA</sequence>